<evidence type="ECO:0000313" key="3">
    <source>
        <dbReference type="Proteomes" id="UP000243688"/>
    </source>
</evidence>
<comment type="caution">
    <text evidence="2">The sequence shown here is derived from an EMBL/GenBank/DDBJ whole genome shotgun (WGS) entry which is preliminary data.</text>
</comment>
<gene>
    <name evidence="2" type="ORF">BLM47_04650</name>
</gene>
<dbReference type="Pfam" id="PF01882">
    <property type="entry name" value="DUF58"/>
    <property type="match status" value="1"/>
</dbReference>
<accession>A0A2A6E0Z1</accession>
<organism evidence="2 3">
    <name type="scientific">Candidatus Reconcilbacillus cellulovorans</name>
    <dbReference type="NCBI Taxonomy" id="1906605"/>
    <lineage>
        <taxon>Bacteria</taxon>
        <taxon>Bacillati</taxon>
        <taxon>Bacillota</taxon>
        <taxon>Bacilli</taxon>
        <taxon>Bacillales</taxon>
        <taxon>Paenibacillaceae</taxon>
        <taxon>Candidatus Reconcilbacillus</taxon>
    </lineage>
</organism>
<dbReference type="EMBL" id="MOXJ01000007">
    <property type="protein sequence ID" value="PDO10988.1"/>
    <property type="molecule type" value="Genomic_DNA"/>
</dbReference>
<name>A0A2A6E0Z1_9BACL</name>
<sequence>MAISRRRHTVAKLRGLAFLFATSALFVLFQGGKLSAAVFLMVSVLCAYVLSGRWSGIERVEGSRVLAPAARTPPAKGGDRPFSGSLEAGSSLAVRIRVRIPGVWPVPYVIVRDRLIRRGGFEMPFETSLVPDWRRQGEATYETPPLRRGFYRFGRTECWTEDVFGLFEHRGWLDLSQSFAVLPKTAEIRQWRLLYRWMRGSHVHTAVVWSQRETTQINGVREYIYGDRVSRIHWNATAKTGTWKSKEFEREALPRSWIVLDRRGSVYRSEEEFELAVSVVASLLSYLARRDLAVGLLSVGRKTTVFEPARRAASRKEVWEHLIEAEADGSGDWTDAVREATGRWPSGSFAAVVTPVGESPAAVADLFRKRGVNACFIGLAAGRSPEEADRWRRLLAASGTPGYRVESLEQLPAVLEERVR</sequence>
<dbReference type="PANTHER" id="PTHR34351:SF2">
    <property type="entry name" value="DUF58 DOMAIN-CONTAINING PROTEIN"/>
    <property type="match status" value="1"/>
</dbReference>
<evidence type="ECO:0000259" key="1">
    <source>
        <dbReference type="Pfam" id="PF01882"/>
    </source>
</evidence>
<dbReference type="SUPFAM" id="SSF53300">
    <property type="entry name" value="vWA-like"/>
    <property type="match status" value="1"/>
</dbReference>
<reference evidence="2 3" key="1">
    <citation type="submission" date="2016-12" db="EMBL/GenBank/DDBJ databases">
        <title>Candidatus Reconcilibacillus cellulovorans genome.</title>
        <authorList>
            <person name="Kolinko S."/>
            <person name="Wu Y.-W."/>
            <person name="Tachea F."/>
            <person name="Denzel E."/>
            <person name="Hiras J."/>
            <person name="Baecker N."/>
            <person name="Chan L.J."/>
            <person name="Eichorst S.A."/>
            <person name="Frey D."/>
            <person name="Adams P.D."/>
            <person name="Pray T."/>
            <person name="Tanjore D."/>
            <person name="Petzold C.J."/>
            <person name="Gladden J.M."/>
            <person name="Simmons B.A."/>
            <person name="Singer S.W."/>
        </authorList>
    </citation>
    <scope>NUCLEOTIDE SEQUENCE [LARGE SCALE GENOMIC DNA]</scope>
    <source>
        <strain evidence="2">JTherm</strain>
    </source>
</reference>
<dbReference type="InterPro" id="IPR036465">
    <property type="entry name" value="vWFA_dom_sf"/>
</dbReference>
<evidence type="ECO:0000313" key="2">
    <source>
        <dbReference type="EMBL" id="PDO10988.1"/>
    </source>
</evidence>
<dbReference type="AlphaFoldDB" id="A0A2A6E0Z1"/>
<feature type="domain" description="DUF58" evidence="1">
    <location>
        <begin position="220"/>
        <end position="325"/>
    </location>
</feature>
<dbReference type="Proteomes" id="UP000243688">
    <property type="component" value="Unassembled WGS sequence"/>
</dbReference>
<dbReference type="PANTHER" id="PTHR34351">
    <property type="entry name" value="SLR1927 PROTEIN-RELATED"/>
    <property type="match status" value="1"/>
</dbReference>
<proteinExistence type="predicted"/>
<protein>
    <recommendedName>
        <fullName evidence="1">DUF58 domain-containing protein</fullName>
    </recommendedName>
</protein>
<dbReference type="InterPro" id="IPR002881">
    <property type="entry name" value="DUF58"/>
</dbReference>